<keyword evidence="3" id="KW-1185">Reference proteome</keyword>
<reference evidence="2" key="1">
    <citation type="submission" date="2022-11" db="EMBL/GenBank/DDBJ databases">
        <title>Chromosome-level genome of Pogonophryne albipinna.</title>
        <authorList>
            <person name="Jo E."/>
        </authorList>
    </citation>
    <scope>NUCLEOTIDE SEQUENCE</scope>
    <source>
        <strain evidence="2">SGF0006</strain>
        <tissue evidence="2">Muscle</tissue>
    </source>
</reference>
<evidence type="ECO:0000256" key="1">
    <source>
        <dbReference type="SAM" id="MobiDB-lite"/>
    </source>
</evidence>
<accession>A0AAD6FBB8</accession>
<protein>
    <submittedName>
        <fullName evidence="2">Uncharacterized protein</fullName>
    </submittedName>
</protein>
<comment type="caution">
    <text evidence="2">The sequence shown here is derived from an EMBL/GenBank/DDBJ whole genome shotgun (WGS) entry which is preliminary data.</text>
</comment>
<evidence type="ECO:0000313" key="3">
    <source>
        <dbReference type="Proteomes" id="UP001219934"/>
    </source>
</evidence>
<sequence>MKSKNILVHKIHTPSCCLHVSSVVGLKTKEIKLFKADSGVVLHWKVLRNIKGHRRQWLSDNFGKNGGYGQGNPHPSQKEMGQSENQVQGMQVSRLRTGH</sequence>
<gene>
    <name evidence="2" type="ORF">JOQ06_015449</name>
</gene>
<dbReference type="AlphaFoldDB" id="A0AAD6FBB8"/>
<dbReference type="Proteomes" id="UP001219934">
    <property type="component" value="Unassembled WGS sequence"/>
</dbReference>
<evidence type="ECO:0000313" key="2">
    <source>
        <dbReference type="EMBL" id="KAJ4927642.1"/>
    </source>
</evidence>
<name>A0AAD6FBB8_9TELE</name>
<organism evidence="2 3">
    <name type="scientific">Pogonophryne albipinna</name>
    <dbReference type="NCBI Taxonomy" id="1090488"/>
    <lineage>
        <taxon>Eukaryota</taxon>
        <taxon>Metazoa</taxon>
        <taxon>Chordata</taxon>
        <taxon>Craniata</taxon>
        <taxon>Vertebrata</taxon>
        <taxon>Euteleostomi</taxon>
        <taxon>Actinopterygii</taxon>
        <taxon>Neopterygii</taxon>
        <taxon>Teleostei</taxon>
        <taxon>Neoteleostei</taxon>
        <taxon>Acanthomorphata</taxon>
        <taxon>Eupercaria</taxon>
        <taxon>Perciformes</taxon>
        <taxon>Notothenioidei</taxon>
        <taxon>Pogonophryne</taxon>
    </lineage>
</organism>
<dbReference type="EMBL" id="JAPTMU010000018">
    <property type="protein sequence ID" value="KAJ4927642.1"/>
    <property type="molecule type" value="Genomic_DNA"/>
</dbReference>
<feature type="region of interest" description="Disordered" evidence="1">
    <location>
        <begin position="61"/>
        <end position="99"/>
    </location>
</feature>
<proteinExistence type="predicted"/>
<feature type="compositionally biased region" description="Polar residues" evidence="1">
    <location>
        <begin position="73"/>
        <end position="91"/>
    </location>
</feature>